<gene>
    <name evidence="1" type="ORF">G3569_15525</name>
</gene>
<evidence type="ECO:0008006" key="3">
    <source>
        <dbReference type="Google" id="ProtNLM"/>
    </source>
</evidence>
<keyword evidence="2" id="KW-1185">Reference proteome</keyword>
<organism evidence="1 2">
    <name type="scientific">Fodinibius halophilus</name>
    <dbReference type="NCBI Taxonomy" id="1736908"/>
    <lineage>
        <taxon>Bacteria</taxon>
        <taxon>Pseudomonadati</taxon>
        <taxon>Balneolota</taxon>
        <taxon>Balneolia</taxon>
        <taxon>Balneolales</taxon>
        <taxon>Balneolaceae</taxon>
        <taxon>Fodinibius</taxon>
    </lineage>
</organism>
<dbReference type="Proteomes" id="UP000479132">
    <property type="component" value="Unassembled WGS sequence"/>
</dbReference>
<sequence length="61" mass="7080">MASFYQINRICFLRNRSNIIITPHIASITQPSEVADQIVDNYKRALSGMELNHKVERQKGY</sequence>
<name>A0A6M1T119_9BACT</name>
<dbReference type="Gene3D" id="3.40.50.720">
    <property type="entry name" value="NAD(P)-binding Rossmann-like Domain"/>
    <property type="match status" value="2"/>
</dbReference>
<accession>A0A6M1T119</accession>
<evidence type="ECO:0000313" key="2">
    <source>
        <dbReference type="Proteomes" id="UP000479132"/>
    </source>
</evidence>
<dbReference type="EMBL" id="JAALLS010000024">
    <property type="protein sequence ID" value="NGP89768.1"/>
    <property type="molecule type" value="Genomic_DNA"/>
</dbReference>
<reference evidence="1 2" key="1">
    <citation type="submission" date="2020-02" db="EMBL/GenBank/DDBJ databases">
        <title>Aliifodinibius halophilus 2W32, complete genome.</title>
        <authorList>
            <person name="Li Y."/>
            <person name="Wu S."/>
        </authorList>
    </citation>
    <scope>NUCLEOTIDE SEQUENCE [LARGE SCALE GENOMIC DNA]</scope>
    <source>
        <strain evidence="1 2">2W32</strain>
    </source>
</reference>
<dbReference type="AlphaFoldDB" id="A0A6M1T119"/>
<dbReference type="RefSeq" id="WP_165270848.1">
    <property type="nucleotide sequence ID" value="NZ_JAALLS010000024.1"/>
</dbReference>
<comment type="caution">
    <text evidence="1">The sequence shown here is derived from an EMBL/GenBank/DDBJ whole genome shotgun (WGS) entry which is preliminary data.</text>
</comment>
<protein>
    <recommendedName>
        <fullName evidence="3">D-isomer specific 2-hydroxyacid dehydrogenase NAD-binding domain-containing protein</fullName>
    </recommendedName>
</protein>
<proteinExistence type="predicted"/>
<evidence type="ECO:0000313" key="1">
    <source>
        <dbReference type="EMBL" id="NGP89768.1"/>
    </source>
</evidence>